<sequence>MHGYEQSWCGHKDEEEVVVADILATGLLRVARKNSDAEDEEDGEPDLPEAGGVFVDAAQLGIEGPPTHCRGKDPGSSCGR</sequence>
<dbReference type="OMA" id="PTHCGQK"/>
<proteinExistence type="predicted"/>
<organism evidence="1 2">
    <name type="scientific">Cyprinodon variegatus</name>
    <name type="common">Sheepshead minnow</name>
    <dbReference type="NCBI Taxonomy" id="28743"/>
    <lineage>
        <taxon>Eukaryota</taxon>
        <taxon>Metazoa</taxon>
        <taxon>Chordata</taxon>
        <taxon>Craniata</taxon>
        <taxon>Vertebrata</taxon>
        <taxon>Euteleostomi</taxon>
        <taxon>Actinopterygii</taxon>
        <taxon>Neopterygii</taxon>
        <taxon>Teleostei</taxon>
        <taxon>Neoteleostei</taxon>
        <taxon>Acanthomorphata</taxon>
        <taxon>Ovalentaria</taxon>
        <taxon>Atherinomorphae</taxon>
        <taxon>Cyprinodontiformes</taxon>
        <taxon>Cyprinodontidae</taxon>
        <taxon>Cyprinodon</taxon>
    </lineage>
</organism>
<reference evidence="1" key="1">
    <citation type="submission" date="2025-08" db="UniProtKB">
        <authorList>
            <consortium name="Ensembl"/>
        </authorList>
    </citation>
    <scope>IDENTIFICATION</scope>
</reference>
<dbReference type="AlphaFoldDB" id="A0A3Q2D7X2"/>
<dbReference type="Proteomes" id="UP000265020">
    <property type="component" value="Unassembled WGS sequence"/>
</dbReference>
<evidence type="ECO:0000313" key="1">
    <source>
        <dbReference type="Ensembl" id="ENSCVAP00000014549.1"/>
    </source>
</evidence>
<dbReference type="Ensembl" id="ENSCVAT00000031150.1">
    <property type="protein sequence ID" value="ENSCVAP00000014549.1"/>
    <property type="gene ID" value="ENSCVAG00000017206.1"/>
</dbReference>
<evidence type="ECO:0000313" key="2">
    <source>
        <dbReference type="Proteomes" id="UP000265020"/>
    </source>
</evidence>
<protein>
    <submittedName>
        <fullName evidence="1">Uncharacterized protein</fullName>
    </submittedName>
</protein>
<keyword evidence="2" id="KW-1185">Reference proteome</keyword>
<accession>A0A3Q2D7X2</accession>
<reference evidence="1" key="2">
    <citation type="submission" date="2025-09" db="UniProtKB">
        <authorList>
            <consortium name="Ensembl"/>
        </authorList>
    </citation>
    <scope>IDENTIFICATION</scope>
</reference>
<name>A0A3Q2D7X2_CYPVA</name>
<dbReference type="GeneTree" id="ENSGT01030000234915"/>